<gene>
    <name evidence="1" type="ORF">Tci_872753</name>
</gene>
<keyword evidence="1" id="KW-0131">Cell cycle</keyword>
<dbReference type="GO" id="GO:0051301">
    <property type="term" value="P:cell division"/>
    <property type="evidence" value="ECO:0007669"/>
    <property type="project" value="UniProtKB-KW"/>
</dbReference>
<evidence type="ECO:0000313" key="1">
    <source>
        <dbReference type="EMBL" id="GFD00784.1"/>
    </source>
</evidence>
<keyword evidence="1" id="KW-0132">Cell division</keyword>
<organism evidence="1">
    <name type="scientific">Tanacetum cinerariifolium</name>
    <name type="common">Dalmatian daisy</name>
    <name type="synonym">Chrysanthemum cinerariifolium</name>
    <dbReference type="NCBI Taxonomy" id="118510"/>
    <lineage>
        <taxon>Eukaryota</taxon>
        <taxon>Viridiplantae</taxon>
        <taxon>Streptophyta</taxon>
        <taxon>Embryophyta</taxon>
        <taxon>Tracheophyta</taxon>
        <taxon>Spermatophyta</taxon>
        <taxon>Magnoliopsida</taxon>
        <taxon>eudicotyledons</taxon>
        <taxon>Gunneridae</taxon>
        <taxon>Pentapetalae</taxon>
        <taxon>asterids</taxon>
        <taxon>campanulids</taxon>
        <taxon>Asterales</taxon>
        <taxon>Asteraceae</taxon>
        <taxon>Asteroideae</taxon>
        <taxon>Anthemideae</taxon>
        <taxon>Anthemidinae</taxon>
        <taxon>Tanacetum</taxon>
    </lineage>
</organism>
<reference evidence="1" key="1">
    <citation type="journal article" date="2019" name="Sci. Rep.">
        <title>Draft genome of Tanacetum cinerariifolium, the natural source of mosquito coil.</title>
        <authorList>
            <person name="Yamashiro T."/>
            <person name="Shiraishi A."/>
            <person name="Satake H."/>
            <person name="Nakayama K."/>
        </authorList>
    </citation>
    <scope>NUCLEOTIDE SEQUENCE</scope>
</reference>
<feature type="non-terminal residue" evidence="1">
    <location>
        <position position="1"/>
    </location>
</feature>
<dbReference type="AlphaFoldDB" id="A0A699SVL8"/>
<comment type="caution">
    <text evidence="1">The sequence shown here is derived from an EMBL/GenBank/DDBJ whole genome shotgun (WGS) entry which is preliminary data.</text>
</comment>
<proteinExistence type="predicted"/>
<sequence length="110" mass="12582">RDKPGFEKMVNRTLDFITSTTNISIKFELDELKRRLRVLASLDSSVSESKTESDEEKNVSVVLSLGENEEPKLDLSKKMLRGKYLKLTKNVGCEVVNNSDRRIRPLNQVL</sequence>
<protein>
    <submittedName>
        <fullName evidence="1">Cell division cycle 48C</fullName>
    </submittedName>
</protein>
<accession>A0A699SVL8</accession>
<name>A0A699SVL8_TANCI</name>
<dbReference type="EMBL" id="BKCJ011187091">
    <property type="protein sequence ID" value="GFD00784.1"/>
    <property type="molecule type" value="Genomic_DNA"/>
</dbReference>